<accession>A0A2P2N944</accession>
<protein>
    <submittedName>
        <fullName evidence="1">Uncharacterized protein</fullName>
    </submittedName>
</protein>
<dbReference type="EMBL" id="GGEC01058523">
    <property type="protein sequence ID" value="MBX39007.1"/>
    <property type="molecule type" value="Transcribed_RNA"/>
</dbReference>
<dbReference type="AlphaFoldDB" id="A0A2P2N944"/>
<name>A0A2P2N944_RHIMU</name>
<reference evidence="1" key="1">
    <citation type="submission" date="2018-02" db="EMBL/GenBank/DDBJ databases">
        <title>Rhizophora mucronata_Transcriptome.</title>
        <authorList>
            <person name="Meera S.P."/>
            <person name="Sreeshan A."/>
            <person name="Augustine A."/>
        </authorList>
    </citation>
    <scope>NUCLEOTIDE SEQUENCE</scope>
    <source>
        <tissue evidence="1">Leaf</tissue>
    </source>
</reference>
<proteinExistence type="predicted"/>
<organism evidence="1">
    <name type="scientific">Rhizophora mucronata</name>
    <name type="common">Asiatic mangrove</name>
    <dbReference type="NCBI Taxonomy" id="61149"/>
    <lineage>
        <taxon>Eukaryota</taxon>
        <taxon>Viridiplantae</taxon>
        <taxon>Streptophyta</taxon>
        <taxon>Embryophyta</taxon>
        <taxon>Tracheophyta</taxon>
        <taxon>Spermatophyta</taxon>
        <taxon>Magnoliopsida</taxon>
        <taxon>eudicotyledons</taxon>
        <taxon>Gunneridae</taxon>
        <taxon>Pentapetalae</taxon>
        <taxon>rosids</taxon>
        <taxon>fabids</taxon>
        <taxon>Malpighiales</taxon>
        <taxon>Rhizophoraceae</taxon>
        <taxon>Rhizophora</taxon>
    </lineage>
</organism>
<sequence>MRTKITTVTSTQKWLVPRYNRWLGKKSRKIADFHYGPKIHKNRKSHFLWQIFHGKLPKA</sequence>
<evidence type="ECO:0000313" key="1">
    <source>
        <dbReference type="EMBL" id="MBX39007.1"/>
    </source>
</evidence>